<dbReference type="GO" id="GO:0042398">
    <property type="term" value="P:modified amino acid biosynthetic process"/>
    <property type="evidence" value="ECO:0007669"/>
    <property type="project" value="InterPro"/>
</dbReference>
<dbReference type="eggNOG" id="COG2170">
    <property type="taxonomic scope" value="Bacteria"/>
</dbReference>
<dbReference type="PANTHER" id="PTHR36510">
    <property type="entry name" value="GLUTAMATE--CYSTEINE LIGASE 2-RELATED"/>
    <property type="match status" value="1"/>
</dbReference>
<dbReference type="PANTHER" id="PTHR36510:SF1">
    <property type="entry name" value="GLUTAMATE--CYSTEINE LIGASE 2-RELATED"/>
    <property type="match status" value="1"/>
</dbReference>
<dbReference type="Pfam" id="PF04107">
    <property type="entry name" value="GCS2"/>
    <property type="match status" value="1"/>
</dbReference>
<gene>
    <name evidence="2" type="ordered locus">SYNW2046</name>
</gene>
<dbReference type="AlphaFoldDB" id="Q7U4M1"/>
<dbReference type="EMBL" id="BX569694">
    <property type="protein sequence ID" value="CAE08561.1"/>
    <property type="molecule type" value="Genomic_DNA"/>
</dbReference>
<evidence type="ECO:0008006" key="4">
    <source>
        <dbReference type="Google" id="ProtNLM"/>
    </source>
</evidence>
<dbReference type="SUPFAM" id="SSF55931">
    <property type="entry name" value="Glutamine synthetase/guanido kinase"/>
    <property type="match status" value="1"/>
</dbReference>
<dbReference type="InterPro" id="IPR011792">
    <property type="entry name" value="GshA_cyano"/>
</dbReference>
<dbReference type="InterPro" id="IPR014746">
    <property type="entry name" value="Gln_synth/guanido_kin_cat_dom"/>
</dbReference>
<proteinExistence type="predicted"/>
<organism evidence="2 3">
    <name type="scientific">Parasynechococcus marenigrum (strain WH8102)</name>
    <dbReference type="NCBI Taxonomy" id="84588"/>
    <lineage>
        <taxon>Bacteria</taxon>
        <taxon>Bacillati</taxon>
        <taxon>Cyanobacteriota</taxon>
        <taxon>Cyanophyceae</taxon>
        <taxon>Synechococcales</taxon>
        <taxon>Prochlorococcaceae</taxon>
        <taxon>Parasynechococcus</taxon>
        <taxon>Parasynechococcus marenigrum</taxon>
    </lineage>
</organism>
<dbReference type="RefSeq" id="WP_011128904.1">
    <property type="nucleotide sequence ID" value="NC_005070.1"/>
</dbReference>
<protein>
    <recommendedName>
        <fullName evidence="4">Glutamate--cysteine ligase</fullName>
    </recommendedName>
</protein>
<evidence type="ECO:0000256" key="1">
    <source>
        <dbReference type="ARBA" id="ARBA00048819"/>
    </source>
</evidence>
<evidence type="ECO:0000313" key="2">
    <source>
        <dbReference type="EMBL" id="CAE08561.1"/>
    </source>
</evidence>
<dbReference type="InterPro" id="IPR006336">
    <property type="entry name" value="GCS2"/>
</dbReference>
<dbReference type="Gene3D" id="3.30.590.20">
    <property type="match status" value="1"/>
</dbReference>
<evidence type="ECO:0000313" key="3">
    <source>
        <dbReference type="Proteomes" id="UP000001422"/>
    </source>
</evidence>
<dbReference type="HOGENOM" id="CLU_719484_0_0_3"/>
<sequence>MSEGLLLKGFEVELFTGRPDGTNVGVASEVARDLSDFVTEPDHRNLEYITPPISDYKALPEALLQPRRRLRQWLAPRGLTLLPGSTLSLGDSTSFERSDPTNPYHDLIETTYGTKVVTASIHINLGITDLDWLFAAVRLMRCEAALLLSLSASSPFLGGELTGHHSQRWHQFPLTPRQVPLFLDHSHYTQWVEQRLADGQMRNERHLWTSVRPNGPRRPYDLNRLELRICDLITDPAELLAITALLELRLLELRDAPQRLDPLQASDLSAEELAELADSNDAAAARYSLDATLQHWQDGRAVTGRAWIAEVLEQLSPRAEALGLSERLQPLGRLLESGNQAMRWTAAIEQGCSIGDLLRQGSCAMKDQEESVAPLSGALG</sequence>
<dbReference type="GO" id="GO:0004357">
    <property type="term" value="F:glutamate-cysteine ligase activity"/>
    <property type="evidence" value="ECO:0007669"/>
    <property type="project" value="UniProtKB-EC"/>
</dbReference>
<dbReference type="KEGG" id="syw:SYNW2046"/>
<dbReference type="Proteomes" id="UP000001422">
    <property type="component" value="Chromosome"/>
</dbReference>
<name>Q7U4M1_PARMW</name>
<keyword evidence="3" id="KW-1185">Reference proteome</keyword>
<dbReference type="STRING" id="84588.SYNW2046"/>
<comment type="catalytic activity">
    <reaction evidence="1">
        <text>L-cysteine + L-glutamate + ATP = gamma-L-glutamyl-L-cysteine + ADP + phosphate + H(+)</text>
        <dbReference type="Rhea" id="RHEA:13285"/>
        <dbReference type="ChEBI" id="CHEBI:15378"/>
        <dbReference type="ChEBI" id="CHEBI:29985"/>
        <dbReference type="ChEBI" id="CHEBI:30616"/>
        <dbReference type="ChEBI" id="CHEBI:35235"/>
        <dbReference type="ChEBI" id="CHEBI:43474"/>
        <dbReference type="ChEBI" id="CHEBI:58173"/>
        <dbReference type="ChEBI" id="CHEBI:456216"/>
        <dbReference type="EC" id="6.3.2.2"/>
    </reaction>
</comment>
<accession>Q7U4M1</accession>
<dbReference type="InterPro" id="IPR050141">
    <property type="entry name" value="GCL_type2/YbdK_subfam"/>
</dbReference>
<reference evidence="2 3" key="1">
    <citation type="journal article" date="2003" name="Nature">
        <title>The genome of a motile marine Synechococcus.</title>
        <authorList>
            <person name="Palenik B."/>
            <person name="Brahamsha B."/>
            <person name="Larimer F."/>
            <person name="Land M."/>
            <person name="Hauser L."/>
            <person name="Chain P."/>
            <person name="Lamerdin J."/>
            <person name="Regala W."/>
            <person name="Allen E.A."/>
            <person name="McCarren J."/>
            <person name="Paulsen I."/>
            <person name="Dufresne A."/>
            <person name="Partensky F."/>
            <person name="Webb E."/>
            <person name="Waterbury J."/>
        </authorList>
    </citation>
    <scope>NUCLEOTIDE SEQUENCE [LARGE SCALE GENOMIC DNA]</scope>
    <source>
        <strain evidence="2 3">WH8102</strain>
    </source>
</reference>
<dbReference type="NCBIfam" id="TIGR02048">
    <property type="entry name" value="gshA_cyano"/>
    <property type="match status" value="1"/>
</dbReference>